<dbReference type="AlphaFoldDB" id="A0A0S7XTJ4"/>
<dbReference type="Proteomes" id="UP000051861">
    <property type="component" value="Unassembled WGS sequence"/>
</dbReference>
<protein>
    <recommendedName>
        <fullName evidence="10">NADH dehydrogenase</fullName>
    </recommendedName>
</protein>
<evidence type="ECO:0000313" key="8">
    <source>
        <dbReference type="EMBL" id="KPJ65401.1"/>
    </source>
</evidence>
<dbReference type="PROSITE" id="PS01099">
    <property type="entry name" value="COMPLEX1_24K"/>
    <property type="match status" value="1"/>
</dbReference>
<feature type="binding site" evidence="7">
    <location>
        <position position="119"/>
    </location>
    <ligand>
        <name>[2Fe-2S] cluster</name>
        <dbReference type="ChEBI" id="CHEBI:190135"/>
    </ligand>
</feature>
<evidence type="ECO:0000256" key="2">
    <source>
        <dbReference type="ARBA" id="ARBA00022714"/>
    </source>
</evidence>
<dbReference type="FunFam" id="3.40.30.10:FF:000015">
    <property type="entry name" value="NADH-quinone oxidoreductase subunit E"/>
    <property type="match status" value="1"/>
</dbReference>
<evidence type="ECO:0000256" key="4">
    <source>
        <dbReference type="ARBA" id="ARBA00023004"/>
    </source>
</evidence>
<dbReference type="InterPro" id="IPR002023">
    <property type="entry name" value="NuoE-like"/>
</dbReference>
<reference evidence="8 9" key="1">
    <citation type="journal article" date="2015" name="Microbiome">
        <title>Genomic resolution of linkages in carbon, nitrogen, and sulfur cycling among widespread estuary sediment bacteria.</title>
        <authorList>
            <person name="Baker B.J."/>
            <person name="Lazar C.S."/>
            <person name="Teske A.P."/>
            <person name="Dick G.J."/>
        </authorList>
    </citation>
    <scope>NUCLEOTIDE SEQUENCE [LARGE SCALE GENOMIC DNA]</scope>
    <source>
        <strain evidence="8">DG_54_3</strain>
    </source>
</reference>
<keyword evidence="4 7" id="KW-0408">Iron</keyword>
<organism evidence="8 9">
    <name type="scientific">candidate division WOR-1 bacterium DG_54_3</name>
    <dbReference type="NCBI Taxonomy" id="1703775"/>
    <lineage>
        <taxon>Bacteria</taxon>
        <taxon>Bacillati</taxon>
        <taxon>Saganbacteria</taxon>
    </lineage>
</organism>
<keyword evidence="2 7" id="KW-0001">2Fe-2S</keyword>
<gene>
    <name evidence="8" type="ORF">AMJ44_10290</name>
</gene>
<feature type="binding site" evidence="7">
    <location>
        <position position="78"/>
    </location>
    <ligand>
        <name>[2Fe-2S] cluster</name>
        <dbReference type="ChEBI" id="CHEBI:190135"/>
    </ligand>
</feature>
<dbReference type="GO" id="GO:0051537">
    <property type="term" value="F:2 iron, 2 sulfur cluster binding"/>
    <property type="evidence" value="ECO:0007669"/>
    <property type="project" value="UniProtKB-KW"/>
</dbReference>
<name>A0A0S7XTJ4_UNCSA</name>
<keyword evidence="5 7" id="KW-0411">Iron-sulfur</keyword>
<evidence type="ECO:0000256" key="3">
    <source>
        <dbReference type="ARBA" id="ARBA00022723"/>
    </source>
</evidence>
<sequence>MDVDLRKVAAIVDRYEDEGGALIAILQDVQDEYNYLPADALRSVAEKLNVPLINVYGIATFYKSFSLEPRGKHLVTVCLGTACHVRGAKRILAEVQKKLNVKRGGTTEDKMFTLETVNCLGCCAIGPVVVVDGEYYGQTTTAKVDSILDKYKAK</sequence>
<dbReference type="PANTHER" id="PTHR43342:SF1">
    <property type="entry name" value="BIFURCATING [FEFE] HYDROGENASE GAMMA SUBUNIT"/>
    <property type="match status" value="1"/>
</dbReference>
<dbReference type="SUPFAM" id="SSF52833">
    <property type="entry name" value="Thioredoxin-like"/>
    <property type="match status" value="1"/>
</dbReference>
<evidence type="ECO:0000256" key="5">
    <source>
        <dbReference type="ARBA" id="ARBA00023014"/>
    </source>
</evidence>
<comment type="cofactor">
    <cofactor evidence="7">
        <name>[2Fe-2S] cluster</name>
        <dbReference type="ChEBI" id="CHEBI:190135"/>
    </cofactor>
    <text evidence="7">Binds 1 [2Fe-2S] cluster.</text>
</comment>
<feature type="binding site" evidence="7">
    <location>
        <position position="123"/>
    </location>
    <ligand>
        <name>[2Fe-2S] cluster</name>
        <dbReference type="ChEBI" id="CHEBI:190135"/>
    </ligand>
</feature>
<evidence type="ECO:0000313" key="9">
    <source>
        <dbReference type="Proteomes" id="UP000051861"/>
    </source>
</evidence>
<dbReference type="GO" id="GO:0046872">
    <property type="term" value="F:metal ion binding"/>
    <property type="evidence" value="ECO:0007669"/>
    <property type="project" value="UniProtKB-KW"/>
</dbReference>
<dbReference type="EMBL" id="LIZX01000119">
    <property type="protein sequence ID" value="KPJ65401.1"/>
    <property type="molecule type" value="Genomic_DNA"/>
</dbReference>
<dbReference type="InterPro" id="IPR041921">
    <property type="entry name" value="NuoE_N"/>
</dbReference>
<dbReference type="PANTHER" id="PTHR43342">
    <property type="entry name" value="NADH-QUINONE OXIDOREDUCTASE, E SUBUNIT"/>
    <property type="match status" value="1"/>
</dbReference>
<dbReference type="CDD" id="cd03064">
    <property type="entry name" value="TRX_Fd_NuoE"/>
    <property type="match status" value="1"/>
</dbReference>
<evidence type="ECO:0008006" key="10">
    <source>
        <dbReference type="Google" id="ProtNLM"/>
    </source>
</evidence>
<dbReference type="GO" id="GO:0016491">
    <property type="term" value="F:oxidoreductase activity"/>
    <property type="evidence" value="ECO:0007669"/>
    <property type="project" value="InterPro"/>
</dbReference>
<keyword evidence="3 7" id="KW-0479">Metal-binding</keyword>
<dbReference type="Gene3D" id="3.40.30.10">
    <property type="entry name" value="Glutaredoxin"/>
    <property type="match status" value="1"/>
</dbReference>
<comment type="caution">
    <text evidence="8">The sequence shown here is derived from an EMBL/GenBank/DDBJ whole genome shotgun (WGS) entry which is preliminary data.</text>
</comment>
<dbReference type="PIRSF" id="PIRSF000216">
    <property type="entry name" value="NADH_DH_24kDa"/>
    <property type="match status" value="1"/>
</dbReference>
<dbReference type="NCBIfam" id="NF005722">
    <property type="entry name" value="PRK07539.1-2"/>
    <property type="match status" value="1"/>
</dbReference>
<dbReference type="Pfam" id="PF01257">
    <property type="entry name" value="2Fe-2S_thioredx"/>
    <property type="match status" value="1"/>
</dbReference>
<comment type="similarity">
    <text evidence="1">Belongs to the complex I 24 kDa subunit family.</text>
</comment>
<dbReference type="Gene3D" id="1.10.10.1590">
    <property type="entry name" value="NADH-quinone oxidoreductase subunit E"/>
    <property type="match status" value="1"/>
</dbReference>
<proteinExistence type="inferred from homology"/>
<evidence type="ECO:0000256" key="1">
    <source>
        <dbReference type="ARBA" id="ARBA00010643"/>
    </source>
</evidence>
<evidence type="ECO:0000256" key="7">
    <source>
        <dbReference type="PIRSR" id="PIRSR000216-1"/>
    </source>
</evidence>
<dbReference type="InterPro" id="IPR028431">
    <property type="entry name" value="NADP_DH_HndA-like"/>
</dbReference>
<feature type="binding site" evidence="7">
    <location>
        <position position="83"/>
    </location>
    <ligand>
        <name>[2Fe-2S] cluster</name>
        <dbReference type="ChEBI" id="CHEBI:190135"/>
    </ligand>
</feature>
<comment type="cofactor">
    <cofactor evidence="6">
        <name>[2Fe-2S] cluster</name>
        <dbReference type="ChEBI" id="CHEBI:190135"/>
    </cofactor>
</comment>
<evidence type="ECO:0000256" key="6">
    <source>
        <dbReference type="ARBA" id="ARBA00034078"/>
    </source>
</evidence>
<dbReference type="InterPro" id="IPR042128">
    <property type="entry name" value="NuoE_dom"/>
</dbReference>
<accession>A0A0S7XTJ4</accession>
<dbReference type="InterPro" id="IPR036249">
    <property type="entry name" value="Thioredoxin-like_sf"/>
</dbReference>
<dbReference type="FunFam" id="1.10.10.1590:FF:000001">
    <property type="entry name" value="NADH-quinone oxidoreductase subunit E"/>
    <property type="match status" value="1"/>
</dbReference>